<evidence type="ECO:0000313" key="3">
    <source>
        <dbReference type="EMBL" id="AKB79500.1"/>
    </source>
</evidence>
<keyword evidence="4" id="KW-1185">Reference proteome</keyword>
<dbReference type="HOGENOM" id="CLU_2217069_0_0_2"/>
<dbReference type="EMBL" id="CP009516">
    <property type="protein sequence ID" value="AKB79500.1"/>
    <property type="molecule type" value="Genomic_DNA"/>
</dbReference>
<keyword evidence="2" id="KW-0472">Membrane</keyword>
<sequence>MNGASCNSRNNFIVKAIVLFGLATIAFYLLIEHKVHLLAYSSYIFFLAYILLHFFMCGRHGGHGEHGGHSGHGSGKHKLSDTEKGVERDAEVHEYTGQHGHGEHEHDKESLK</sequence>
<name>A0A0E3WWG4_9EURY</name>
<dbReference type="InterPro" id="IPR021682">
    <property type="entry name" value="DUF2933"/>
</dbReference>
<keyword evidence="2" id="KW-0812">Transmembrane</keyword>
<reference evidence="3 4" key="1">
    <citation type="submission" date="2014-07" db="EMBL/GenBank/DDBJ databases">
        <title>Methanogenic archaea and the global carbon cycle.</title>
        <authorList>
            <person name="Henriksen J.R."/>
            <person name="Luke J."/>
            <person name="Reinhart S."/>
            <person name="Benedict M.N."/>
            <person name="Youngblut N.D."/>
            <person name="Metcalf M.E."/>
            <person name="Whitaker R.J."/>
            <person name="Metcalf W.W."/>
        </authorList>
    </citation>
    <scope>NUCLEOTIDE SEQUENCE [LARGE SCALE GENOMIC DNA]</scope>
    <source>
        <strain evidence="3 4">HB-1</strain>
    </source>
</reference>
<gene>
    <name evidence="3" type="ORF">MSHOH_3017</name>
</gene>
<feature type="compositionally biased region" description="Basic and acidic residues" evidence="1">
    <location>
        <begin position="78"/>
        <end position="112"/>
    </location>
</feature>
<protein>
    <submittedName>
        <fullName evidence="3">Uncharacterized protein</fullName>
    </submittedName>
</protein>
<feature type="region of interest" description="Disordered" evidence="1">
    <location>
        <begin position="63"/>
        <end position="112"/>
    </location>
</feature>
<dbReference type="KEGG" id="mhor:MSHOH_3017"/>
<dbReference type="RefSeq" id="WP_048141180.1">
    <property type="nucleotide sequence ID" value="NZ_BBCW01000002.1"/>
</dbReference>
<evidence type="ECO:0000256" key="1">
    <source>
        <dbReference type="SAM" id="MobiDB-lite"/>
    </source>
</evidence>
<dbReference type="GeneID" id="24832339"/>
<accession>A0A0E3WWG4</accession>
<proteinExistence type="predicted"/>
<dbReference type="AlphaFoldDB" id="A0A0E3WWG4"/>
<dbReference type="PATRIC" id="fig|1434110.4.peg.3889"/>
<feature type="transmembrane region" description="Helical" evidence="2">
    <location>
        <begin position="37"/>
        <end position="56"/>
    </location>
</feature>
<keyword evidence="2" id="KW-1133">Transmembrane helix</keyword>
<evidence type="ECO:0000313" key="4">
    <source>
        <dbReference type="Proteomes" id="UP000033101"/>
    </source>
</evidence>
<dbReference type="STRING" id="1434110.MSHOH_3017"/>
<feature type="transmembrane region" description="Helical" evidence="2">
    <location>
        <begin position="12"/>
        <end position="31"/>
    </location>
</feature>
<dbReference type="Pfam" id="PF11666">
    <property type="entry name" value="DUF2933"/>
    <property type="match status" value="1"/>
</dbReference>
<evidence type="ECO:0000256" key="2">
    <source>
        <dbReference type="SAM" id="Phobius"/>
    </source>
</evidence>
<organism evidence="3 4">
    <name type="scientific">Methanosarcina horonobensis HB-1 = JCM 15518</name>
    <dbReference type="NCBI Taxonomy" id="1434110"/>
    <lineage>
        <taxon>Archaea</taxon>
        <taxon>Methanobacteriati</taxon>
        <taxon>Methanobacteriota</taxon>
        <taxon>Stenosarchaea group</taxon>
        <taxon>Methanomicrobia</taxon>
        <taxon>Methanosarcinales</taxon>
        <taxon>Methanosarcinaceae</taxon>
        <taxon>Methanosarcina</taxon>
    </lineage>
</organism>
<dbReference type="Proteomes" id="UP000033101">
    <property type="component" value="Chromosome"/>
</dbReference>